<dbReference type="InterPro" id="IPR016181">
    <property type="entry name" value="Acyl_CoA_acyltransferase"/>
</dbReference>
<evidence type="ECO:0000313" key="1">
    <source>
        <dbReference type="EMBL" id="RSJ24536.1"/>
    </source>
</evidence>
<dbReference type="Gene3D" id="3.40.630.30">
    <property type="match status" value="1"/>
</dbReference>
<organism evidence="1 2">
    <name type="scientific">Streptococcus intermedius</name>
    <dbReference type="NCBI Taxonomy" id="1338"/>
    <lineage>
        <taxon>Bacteria</taxon>
        <taxon>Bacillati</taxon>
        <taxon>Bacillota</taxon>
        <taxon>Bacilli</taxon>
        <taxon>Lactobacillales</taxon>
        <taxon>Streptococcaceae</taxon>
        <taxon>Streptococcus</taxon>
        <taxon>Streptococcus anginosus group</taxon>
    </lineage>
</organism>
<evidence type="ECO:0000313" key="2">
    <source>
        <dbReference type="Proteomes" id="UP000267137"/>
    </source>
</evidence>
<reference evidence="1 2" key="1">
    <citation type="submission" date="2018-11" db="EMBL/GenBank/DDBJ databases">
        <title>Species Designations Belie Phenotypic and Genotypic Heterogeneity in Oral Streptococci.</title>
        <authorList>
            <person name="Velsko I."/>
        </authorList>
    </citation>
    <scope>NUCLEOTIDE SEQUENCE [LARGE SCALE GENOMIC DNA]</scope>
    <source>
        <strain evidence="1 2">KLC02</strain>
    </source>
</reference>
<protein>
    <submittedName>
        <fullName evidence="1">Phosphinothricin N-acetyltransferase</fullName>
        <ecNumber evidence="1">2.3.1.183</ecNumber>
    </submittedName>
</protein>
<dbReference type="EMBL" id="RJOO01000001">
    <property type="protein sequence ID" value="RSJ24536.1"/>
    <property type="molecule type" value="Genomic_DNA"/>
</dbReference>
<dbReference type="EC" id="2.3.1.183" evidence="1"/>
<proteinExistence type="predicted"/>
<dbReference type="AlphaFoldDB" id="A0AAE8KCH2"/>
<accession>A0AAE8KCH2</accession>
<comment type="caution">
    <text evidence="1">The sequence shown here is derived from an EMBL/GenBank/DDBJ whole genome shotgun (WGS) entry which is preliminary data.</text>
</comment>
<name>A0AAE8KCH2_STRIT</name>
<dbReference type="Proteomes" id="UP000267137">
    <property type="component" value="Unassembled WGS sequence"/>
</dbReference>
<gene>
    <name evidence="1" type="primary">bar</name>
    <name evidence="1" type="ORF">D8827_01950</name>
</gene>
<keyword evidence="1" id="KW-0012">Acyltransferase</keyword>
<dbReference type="CDD" id="cd04301">
    <property type="entry name" value="NAT_SF"/>
    <property type="match status" value="1"/>
</dbReference>
<dbReference type="Pfam" id="PF13420">
    <property type="entry name" value="Acetyltransf_4"/>
    <property type="match status" value="1"/>
</dbReference>
<dbReference type="SUPFAM" id="SSF55729">
    <property type="entry name" value="Acyl-CoA N-acyltransferases (Nat)"/>
    <property type="match status" value="1"/>
</dbReference>
<keyword evidence="1" id="KW-0808">Transferase</keyword>
<sequence length="115" mass="13136">MNIRLAHKSDVASLVALYAPYVENTAITFECQIPSAEEFTDRIEKTLKKYPYLVAEENGEIFGYAYVSTYDNREGYNWAAELSVYVASESRGRWEVAPSMMNWNCLLNSKALSIF</sequence>
<dbReference type="GO" id="GO:0102971">
    <property type="term" value="F:phosphinothricin N-acetyltransferase activity"/>
    <property type="evidence" value="ECO:0007669"/>
    <property type="project" value="UniProtKB-EC"/>
</dbReference>